<dbReference type="GO" id="GO:0016301">
    <property type="term" value="F:kinase activity"/>
    <property type="evidence" value="ECO:0007669"/>
    <property type="project" value="UniProtKB-KW"/>
</dbReference>
<organism evidence="1 2">
    <name type="scientific">Pseudomonas nitroreducens</name>
    <dbReference type="NCBI Taxonomy" id="46680"/>
    <lineage>
        <taxon>Bacteria</taxon>
        <taxon>Pseudomonadati</taxon>
        <taxon>Pseudomonadota</taxon>
        <taxon>Gammaproteobacteria</taxon>
        <taxon>Pseudomonadales</taxon>
        <taxon>Pseudomonadaceae</taxon>
        <taxon>Pseudomonas</taxon>
    </lineage>
</organism>
<accession>A0A2D0ABS5</accession>
<gene>
    <name evidence="1" type="ORF">CEG18_29630</name>
</gene>
<evidence type="ECO:0000313" key="1">
    <source>
        <dbReference type="EMBL" id="OWP36709.1"/>
    </source>
</evidence>
<evidence type="ECO:0000313" key="2">
    <source>
        <dbReference type="Proteomes" id="UP000198145"/>
    </source>
</evidence>
<sequence length="127" mass="13801">VFKQLAELARRHPITTFVSTAHGSGGVLVGPDPDAGDGAALPMIDYEQPLPAAIREAYAPLAGSFHDRGSAIMHGATHQARQLLWMEMAEPARFADARWFLCLPQYWAWRMTGQAVSEATCLGAQSH</sequence>
<dbReference type="RefSeq" id="WP_197698153.1">
    <property type="nucleotide sequence ID" value="NZ_NJBA01000170.1"/>
</dbReference>
<feature type="non-terminal residue" evidence="1">
    <location>
        <position position="127"/>
    </location>
</feature>
<dbReference type="EMBL" id="NJBA01000170">
    <property type="protein sequence ID" value="OWP36709.1"/>
    <property type="molecule type" value="Genomic_DNA"/>
</dbReference>
<keyword evidence="1" id="KW-0418">Kinase</keyword>
<comment type="caution">
    <text evidence="1">The sequence shown here is derived from an EMBL/GenBank/DDBJ whole genome shotgun (WGS) entry which is preliminary data.</text>
</comment>
<proteinExistence type="predicted"/>
<dbReference type="Gene3D" id="3.30.420.40">
    <property type="match status" value="1"/>
</dbReference>
<protein>
    <submittedName>
        <fullName evidence="1">Carbohydrate kinase</fullName>
    </submittedName>
</protein>
<reference evidence="1 2" key="1">
    <citation type="submission" date="2017-06" db="EMBL/GenBank/DDBJ databases">
        <title>Draft genome of Pseudomonas nitroreducens DF05.</title>
        <authorList>
            <person name="Iyer R."/>
        </authorList>
    </citation>
    <scope>NUCLEOTIDE SEQUENCE [LARGE SCALE GENOMIC DNA]</scope>
    <source>
        <strain evidence="1 2">DF05</strain>
    </source>
</reference>
<name>A0A2D0ABS5_PSENT</name>
<feature type="non-terminal residue" evidence="1">
    <location>
        <position position="1"/>
    </location>
</feature>
<keyword evidence="1" id="KW-0808">Transferase</keyword>
<dbReference type="Proteomes" id="UP000198145">
    <property type="component" value="Unassembled WGS sequence"/>
</dbReference>
<dbReference type="AlphaFoldDB" id="A0A2D0ABS5"/>